<protein>
    <submittedName>
        <fullName evidence="1">Uncharacterized protein</fullName>
    </submittedName>
</protein>
<dbReference type="Proteomes" id="UP000011014">
    <property type="component" value="Unassembled WGS sequence"/>
</dbReference>
<gene>
    <name evidence="1" type="ORF">GSOID_T00021061001</name>
</gene>
<evidence type="ECO:0000313" key="1">
    <source>
        <dbReference type="EMBL" id="CBY33162.1"/>
    </source>
</evidence>
<dbReference type="Gene3D" id="1.20.245.10">
    <property type="entry name" value="Lipoxygenase-1, Domain 5"/>
    <property type="match status" value="1"/>
</dbReference>
<dbReference type="EMBL" id="FN654400">
    <property type="protein sequence ID" value="CBY33162.1"/>
    <property type="molecule type" value="Genomic_DNA"/>
</dbReference>
<accession>E4YC95</accession>
<name>E4YC95_OIKDI</name>
<proteinExistence type="predicted"/>
<reference evidence="1" key="1">
    <citation type="journal article" date="2010" name="Science">
        <title>Plasticity of animal genome architecture unmasked by rapid evolution of a pelagic tunicate.</title>
        <authorList>
            <person name="Denoeud F."/>
            <person name="Henriet S."/>
            <person name="Mungpakdee S."/>
            <person name="Aury J.M."/>
            <person name="Da Silva C."/>
            <person name="Brinkmann H."/>
            <person name="Mikhaleva J."/>
            <person name="Olsen L.C."/>
            <person name="Jubin C."/>
            <person name="Canestro C."/>
            <person name="Bouquet J.M."/>
            <person name="Danks G."/>
            <person name="Poulain J."/>
            <person name="Campsteijn C."/>
            <person name="Adamski M."/>
            <person name="Cross I."/>
            <person name="Yadetie F."/>
            <person name="Muffato M."/>
            <person name="Louis A."/>
            <person name="Butcher S."/>
            <person name="Tsagkogeorga G."/>
            <person name="Konrad A."/>
            <person name="Singh S."/>
            <person name="Jensen M.F."/>
            <person name="Cong E.H."/>
            <person name="Eikeseth-Otteraa H."/>
            <person name="Noel B."/>
            <person name="Anthouard V."/>
            <person name="Porcel B.M."/>
            <person name="Kachouri-Lafond R."/>
            <person name="Nishino A."/>
            <person name="Ugolini M."/>
            <person name="Chourrout P."/>
            <person name="Nishida H."/>
            <person name="Aasland R."/>
            <person name="Huzurbazar S."/>
            <person name="Westhof E."/>
            <person name="Delsuc F."/>
            <person name="Lehrach H."/>
            <person name="Reinhardt R."/>
            <person name="Weissenbach J."/>
            <person name="Roy S.W."/>
            <person name="Artiguenave F."/>
            <person name="Postlethwait J.H."/>
            <person name="Manak J.R."/>
            <person name="Thompson E.M."/>
            <person name="Jaillon O."/>
            <person name="Du Pasquier L."/>
            <person name="Boudinot P."/>
            <person name="Liberles D.A."/>
            <person name="Volff J.N."/>
            <person name="Philippe H."/>
            <person name="Lenhard B."/>
            <person name="Roest Crollius H."/>
            <person name="Wincker P."/>
            <person name="Chourrout D."/>
        </authorList>
    </citation>
    <scope>NUCLEOTIDE SEQUENCE [LARGE SCALE GENOMIC DNA]</scope>
</reference>
<sequence>MGLISRKYPNVFDVTAVSTWADVEFVYNRSACYLRRMATSVSEDIAQVLVGKMKPSVLADKEIINFFLYTGAASYLKYDKRKQTFGYCFQYIKSYVLHKNYYYDVREVRFTREEIIAIAAGGKVYFKTKVSFADWKLLKLHLQTTMAFMIPATQHNWVHFCLPSAVAISCEKLLPETSILRQLLEPHYKFTERLNHQALFVCNSSDNKNSFADKYFKPWLAFPMTKEVFIENLSKECQRYYNKRPEEFCPSPFLHDENLVDIPYVKILRKYNSVVRRFVCQVALLVDPEEWQIVSESIGATLPGIEVLPMADLLTTFIWQVSIVHSLDHEIYVHTLNRNNPWCLTITVPYEPYSNTKFWDAFCEEKGLKLIDVMNDPAGQLLNTVCLVFKKLNDFLLRVIC</sequence>
<dbReference type="AlphaFoldDB" id="E4YC95"/>
<organism evidence="1">
    <name type="scientific">Oikopleura dioica</name>
    <name type="common">Tunicate</name>
    <dbReference type="NCBI Taxonomy" id="34765"/>
    <lineage>
        <taxon>Eukaryota</taxon>
        <taxon>Metazoa</taxon>
        <taxon>Chordata</taxon>
        <taxon>Tunicata</taxon>
        <taxon>Appendicularia</taxon>
        <taxon>Copelata</taxon>
        <taxon>Oikopleuridae</taxon>
        <taxon>Oikopleura</taxon>
    </lineage>
</organism>